<organism evidence="1 2">
    <name type="scientific">Hygrophoropsis aurantiaca</name>
    <dbReference type="NCBI Taxonomy" id="72124"/>
    <lineage>
        <taxon>Eukaryota</taxon>
        <taxon>Fungi</taxon>
        <taxon>Dikarya</taxon>
        <taxon>Basidiomycota</taxon>
        <taxon>Agaricomycotina</taxon>
        <taxon>Agaricomycetes</taxon>
        <taxon>Agaricomycetidae</taxon>
        <taxon>Boletales</taxon>
        <taxon>Coniophorineae</taxon>
        <taxon>Hygrophoropsidaceae</taxon>
        <taxon>Hygrophoropsis</taxon>
    </lineage>
</organism>
<dbReference type="EMBL" id="MU269049">
    <property type="protein sequence ID" value="KAH7903321.1"/>
    <property type="molecule type" value="Genomic_DNA"/>
</dbReference>
<reference evidence="1" key="1">
    <citation type="journal article" date="2021" name="New Phytol.">
        <title>Evolutionary innovations through gain and loss of genes in the ectomycorrhizal Boletales.</title>
        <authorList>
            <person name="Wu G."/>
            <person name="Miyauchi S."/>
            <person name="Morin E."/>
            <person name="Kuo A."/>
            <person name="Drula E."/>
            <person name="Varga T."/>
            <person name="Kohler A."/>
            <person name="Feng B."/>
            <person name="Cao Y."/>
            <person name="Lipzen A."/>
            <person name="Daum C."/>
            <person name="Hundley H."/>
            <person name="Pangilinan J."/>
            <person name="Johnson J."/>
            <person name="Barry K."/>
            <person name="LaButti K."/>
            <person name="Ng V."/>
            <person name="Ahrendt S."/>
            <person name="Min B."/>
            <person name="Choi I.G."/>
            <person name="Park H."/>
            <person name="Plett J.M."/>
            <person name="Magnuson J."/>
            <person name="Spatafora J.W."/>
            <person name="Nagy L.G."/>
            <person name="Henrissat B."/>
            <person name="Grigoriev I.V."/>
            <person name="Yang Z.L."/>
            <person name="Xu J."/>
            <person name="Martin F.M."/>
        </authorList>
    </citation>
    <scope>NUCLEOTIDE SEQUENCE</scope>
    <source>
        <strain evidence="1">ATCC 28755</strain>
    </source>
</reference>
<keyword evidence="2" id="KW-1185">Reference proteome</keyword>
<comment type="caution">
    <text evidence="1">The sequence shown here is derived from an EMBL/GenBank/DDBJ whole genome shotgun (WGS) entry which is preliminary data.</text>
</comment>
<evidence type="ECO:0000313" key="2">
    <source>
        <dbReference type="Proteomes" id="UP000790377"/>
    </source>
</evidence>
<gene>
    <name evidence="1" type="ORF">BJ138DRAFT_166763</name>
</gene>
<accession>A0ACB7ZQ74</accession>
<feature type="non-terminal residue" evidence="1">
    <location>
        <position position="91"/>
    </location>
</feature>
<dbReference type="Proteomes" id="UP000790377">
    <property type="component" value="Unassembled WGS sequence"/>
</dbReference>
<sequence>MHTLMEISLAASVLASLCVIPTKYNIIMRLWTHAFYKLLETLRRASFNSPLALEHLQDFIYFVSTFYTGLLEEPALHTFKAGWLEALGDIA</sequence>
<protein>
    <submittedName>
        <fullName evidence="1">Uncharacterized protein</fullName>
    </submittedName>
</protein>
<evidence type="ECO:0000313" key="1">
    <source>
        <dbReference type="EMBL" id="KAH7903321.1"/>
    </source>
</evidence>
<name>A0ACB7ZQ74_9AGAM</name>
<proteinExistence type="predicted"/>